<reference evidence="1" key="1">
    <citation type="submission" date="2021-01" db="EMBL/GenBank/DDBJ databases">
        <authorList>
            <consortium name="Genoscope - CEA"/>
            <person name="William W."/>
        </authorList>
    </citation>
    <scope>NUCLEOTIDE SEQUENCE</scope>
</reference>
<dbReference type="AlphaFoldDB" id="A0A8S1LY94"/>
<gene>
    <name evidence="1" type="ORF">PSON_ATCC_30995.1.T0290026</name>
</gene>
<dbReference type="Proteomes" id="UP000692954">
    <property type="component" value="Unassembled WGS sequence"/>
</dbReference>
<name>A0A8S1LY94_9CILI</name>
<dbReference type="EMBL" id="CAJJDN010000029">
    <property type="protein sequence ID" value="CAD8072179.1"/>
    <property type="molecule type" value="Genomic_DNA"/>
</dbReference>
<organism evidence="1 2">
    <name type="scientific">Paramecium sonneborni</name>
    <dbReference type="NCBI Taxonomy" id="65129"/>
    <lineage>
        <taxon>Eukaryota</taxon>
        <taxon>Sar</taxon>
        <taxon>Alveolata</taxon>
        <taxon>Ciliophora</taxon>
        <taxon>Intramacronucleata</taxon>
        <taxon>Oligohymenophorea</taxon>
        <taxon>Peniculida</taxon>
        <taxon>Parameciidae</taxon>
        <taxon>Paramecium</taxon>
    </lineage>
</organism>
<comment type="caution">
    <text evidence="1">The sequence shown here is derived from an EMBL/GenBank/DDBJ whole genome shotgun (WGS) entry which is preliminary data.</text>
</comment>
<accession>A0A8S1LY94</accession>
<evidence type="ECO:0000313" key="1">
    <source>
        <dbReference type="EMBL" id="CAD8072179.1"/>
    </source>
</evidence>
<keyword evidence="2" id="KW-1185">Reference proteome</keyword>
<proteinExistence type="predicted"/>
<sequence>MQNQKNQIGNQKLLKNLFGKREIIIESLEFEEPPLVNLTQKIIQILFQSNL</sequence>
<protein>
    <submittedName>
        <fullName evidence="1">Uncharacterized protein</fullName>
    </submittedName>
</protein>
<evidence type="ECO:0000313" key="2">
    <source>
        <dbReference type="Proteomes" id="UP000692954"/>
    </source>
</evidence>